<keyword evidence="3" id="KW-1185">Reference proteome</keyword>
<sequence length="226" mass="23226">MARAQAHTPSWADEAAGRRAGERGQLGLVGQAWPSHRARLGQASVQASQAKQAPGGRARQGRAGQGRGPAVGLAGLAGKNARQTWQAGSRRRLPPSQPASQPGQPSQPAGQPASPSQPEAGGLAQPGLALGPGAPAYHFAQPFPYPPPPANARPAKSRPPAKKQGEPGPYTRPSWLAQPVTPRATSSIANHRHHRHLPSPSPPPPPVVAISDTASSHPSIHPANAA</sequence>
<evidence type="ECO:0000256" key="1">
    <source>
        <dbReference type="SAM" id="MobiDB-lite"/>
    </source>
</evidence>
<feature type="compositionally biased region" description="Low complexity" evidence="1">
    <location>
        <begin position="98"/>
        <end position="142"/>
    </location>
</feature>
<protein>
    <submittedName>
        <fullName evidence="2">Uncharacterized protein</fullName>
    </submittedName>
</protein>
<proteinExistence type="predicted"/>
<feature type="compositionally biased region" description="Low complexity" evidence="1">
    <location>
        <begin position="42"/>
        <end position="57"/>
    </location>
</feature>
<dbReference type="AlphaFoldDB" id="A0A5C3EYH0"/>
<dbReference type="EMBL" id="OOIP01000005">
    <property type="protein sequence ID" value="SPO36696.1"/>
    <property type="molecule type" value="Genomic_DNA"/>
</dbReference>
<name>A0A5C3EYH0_9BASI</name>
<evidence type="ECO:0000313" key="3">
    <source>
        <dbReference type="Proteomes" id="UP000323386"/>
    </source>
</evidence>
<reference evidence="2 3" key="1">
    <citation type="submission" date="2018-03" db="EMBL/GenBank/DDBJ databases">
        <authorList>
            <person name="Guldener U."/>
        </authorList>
    </citation>
    <scope>NUCLEOTIDE SEQUENCE [LARGE SCALE GENOMIC DNA]</scope>
    <source>
        <strain evidence="2 3">DAOM196992</strain>
    </source>
</reference>
<gene>
    <name evidence="2" type="ORF">PSFLO_02167</name>
</gene>
<accession>A0A5C3EYH0</accession>
<evidence type="ECO:0000313" key="2">
    <source>
        <dbReference type="EMBL" id="SPO36696.1"/>
    </source>
</evidence>
<dbReference type="Proteomes" id="UP000323386">
    <property type="component" value="Unassembled WGS sequence"/>
</dbReference>
<organism evidence="2 3">
    <name type="scientific">Pseudozyma flocculosa</name>
    <dbReference type="NCBI Taxonomy" id="84751"/>
    <lineage>
        <taxon>Eukaryota</taxon>
        <taxon>Fungi</taxon>
        <taxon>Dikarya</taxon>
        <taxon>Basidiomycota</taxon>
        <taxon>Ustilaginomycotina</taxon>
        <taxon>Ustilaginomycetes</taxon>
        <taxon>Ustilaginales</taxon>
        <taxon>Ustilaginaceae</taxon>
        <taxon>Pseudozyma</taxon>
    </lineage>
</organism>
<feature type="region of interest" description="Disordered" evidence="1">
    <location>
        <begin position="1"/>
        <end position="226"/>
    </location>
</feature>